<dbReference type="AlphaFoldDB" id="A0A0D2AEZ9"/>
<evidence type="ECO:0000313" key="2">
    <source>
        <dbReference type="EMBL" id="KIW38786.1"/>
    </source>
</evidence>
<proteinExistence type="predicted"/>
<protein>
    <recommendedName>
        <fullName evidence="4">Phytanoyl-CoA dioxygenase</fullName>
    </recommendedName>
</protein>
<dbReference type="HOGENOM" id="CLU_047725_0_1_1"/>
<dbReference type="GeneID" id="27360699"/>
<dbReference type="Gene3D" id="2.60.120.620">
    <property type="entry name" value="q2cbj1_9rhob like domain"/>
    <property type="match status" value="1"/>
</dbReference>
<gene>
    <name evidence="2" type="ORF">PV06_08625</name>
</gene>
<dbReference type="VEuPathDB" id="FungiDB:PV06_08625"/>
<evidence type="ECO:0008006" key="4">
    <source>
        <dbReference type="Google" id="ProtNLM"/>
    </source>
</evidence>
<dbReference type="Pfam" id="PF05721">
    <property type="entry name" value="PhyH"/>
    <property type="match status" value="1"/>
</dbReference>
<keyword evidence="3" id="KW-1185">Reference proteome</keyword>
<dbReference type="EMBL" id="KN847340">
    <property type="protein sequence ID" value="KIW38786.1"/>
    <property type="molecule type" value="Genomic_DNA"/>
</dbReference>
<dbReference type="SUPFAM" id="SSF51197">
    <property type="entry name" value="Clavaminate synthase-like"/>
    <property type="match status" value="1"/>
</dbReference>
<feature type="region of interest" description="Disordered" evidence="1">
    <location>
        <begin position="1"/>
        <end position="22"/>
    </location>
</feature>
<dbReference type="Proteomes" id="UP000053342">
    <property type="component" value="Unassembled WGS sequence"/>
</dbReference>
<reference evidence="2 3" key="1">
    <citation type="submission" date="2015-01" db="EMBL/GenBank/DDBJ databases">
        <title>The Genome Sequence of Exophiala oligosperma CBS72588.</title>
        <authorList>
            <consortium name="The Broad Institute Genomics Platform"/>
            <person name="Cuomo C."/>
            <person name="de Hoog S."/>
            <person name="Gorbushina A."/>
            <person name="Stielow B."/>
            <person name="Teixiera M."/>
            <person name="Abouelleil A."/>
            <person name="Chapman S.B."/>
            <person name="Priest M."/>
            <person name="Young S.K."/>
            <person name="Wortman J."/>
            <person name="Nusbaum C."/>
            <person name="Birren B."/>
        </authorList>
    </citation>
    <scope>NUCLEOTIDE SEQUENCE [LARGE SCALE GENOMIC DNA]</scope>
    <source>
        <strain evidence="2 3">CBS 72588</strain>
    </source>
</reference>
<evidence type="ECO:0000313" key="3">
    <source>
        <dbReference type="Proteomes" id="UP000053342"/>
    </source>
</evidence>
<dbReference type="STRING" id="215243.A0A0D2AEZ9"/>
<sequence length="323" mass="36153">MSPAMAYKDASAKLDPNSVHTRPPPKVPCFDASAASCDEIVEGLILSGGCIVRGMVSQEDLNQIEKDTRPFIQKDKPWTLDDFFPPETRRVTGLFEKSRTFIERIPGNKLYQDVCNVLLTDVLPGYCGQKLENFMSRPQLNTNVIFSIGPGAKAQDLHRDDSMHHNRTDEITVDEYKIGRDTGLGCFVAGKKTTRANGATRFVPGSHLWSHLTPPPGEDHAYYAELEPGDAFWMLSSSYHGGSANNTSDEERLVYACFMTKGYLRQEENQYLTTSLDVMRTYPLEIMRMAGYQASLPYLGWVNLEDPIRVLVDESVTGKLALQ</sequence>
<dbReference type="OrthoDB" id="4132605at2759"/>
<organism evidence="2 3">
    <name type="scientific">Exophiala oligosperma</name>
    <dbReference type="NCBI Taxonomy" id="215243"/>
    <lineage>
        <taxon>Eukaryota</taxon>
        <taxon>Fungi</taxon>
        <taxon>Dikarya</taxon>
        <taxon>Ascomycota</taxon>
        <taxon>Pezizomycotina</taxon>
        <taxon>Eurotiomycetes</taxon>
        <taxon>Chaetothyriomycetidae</taxon>
        <taxon>Chaetothyriales</taxon>
        <taxon>Herpotrichiellaceae</taxon>
        <taxon>Exophiala</taxon>
    </lineage>
</organism>
<name>A0A0D2AEZ9_9EURO</name>
<accession>A0A0D2AEZ9</accession>
<evidence type="ECO:0000256" key="1">
    <source>
        <dbReference type="SAM" id="MobiDB-lite"/>
    </source>
</evidence>
<dbReference type="RefSeq" id="XP_016259002.1">
    <property type="nucleotide sequence ID" value="XM_016409980.1"/>
</dbReference>
<dbReference type="InterPro" id="IPR008775">
    <property type="entry name" value="Phytyl_CoA_dOase-like"/>
</dbReference>